<evidence type="ECO:0000256" key="2">
    <source>
        <dbReference type="ARBA" id="ARBA00023052"/>
    </source>
</evidence>
<dbReference type="Proteomes" id="UP000741360">
    <property type="component" value="Unassembled WGS sequence"/>
</dbReference>
<dbReference type="SUPFAM" id="SSF52467">
    <property type="entry name" value="DHS-like NAD/FAD-binding domain"/>
    <property type="match status" value="1"/>
</dbReference>
<evidence type="ECO:0000313" key="7">
    <source>
        <dbReference type="EMBL" id="MBI3016295.1"/>
    </source>
</evidence>
<dbReference type="Pfam" id="PF02775">
    <property type="entry name" value="TPP_enzyme_C"/>
    <property type="match status" value="1"/>
</dbReference>
<protein>
    <submittedName>
        <fullName evidence="7">Thiamine pyrophosphate-binding protein</fullName>
    </submittedName>
</protein>
<accession>A0A932GSQ5</accession>
<dbReference type="GO" id="GO:0009097">
    <property type="term" value="P:isoleucine biosynthetic process"/>
    <property type="evidence" value="ECO:0007669"/>
    <property type="project" value="TreeGrafter"/>
</dbReference>
<comment type="caution">
    <text evidence="7">The sequence shown here is derived from an EMBL/GenBank/DDBJ whole genome shotgun (WGS) entry which is preliminary data.</text>
</comment>
<dbReference type="PANTHER" id="PTHR18968:SF13">
    <property type="entry name" value="ACETOLACTATE SYNTHASE CATALYTIC SUBUNIT, MITOCHONDRIAL"/>
    <property type="match status" value="1"/>
</dbReference>
<dbReference type="InterPro" id="IPR012001">
    <property type="entry name" value="Thiamin_PyroP_enz_TPP-bd_dom"/>
</dbReference>
<dbReference type="GO" id="GO:0003984">
    <property type="term" value="F:acetolactate synthase activity"/>
    <property type="evidence" value="ECO:0007669"/>
    <property type="project" value="TreeGrafter"/>
</dbReference>
<dbReference type="GO" id="GO:0050660">
    <property type="term" value="F:flavin adenine dinucleotide binding"/>
    <property type="evidence" value="ECO:0007669"/>
    <property type="project" value="TreeGrafter"/>
</dbReference>
<dbReference type="GO" id="GO:0000287">
    <property type="term" value="F:magnesium ion binding"/>
    <property type="evidence" value="ECO:0007669"/>
    <property type="project" value="InterPro"/>
</dbReference>
<feature type="domain" description="Thiamine pyrophosphate enzyme central" evidence="4">
    <location>
        <begin position="221"/>
        <end position="334"/>
    </location>
</feature>
<sequence length="603" mass="66804">MPVSSSPSTASVAELATPRRPEYGSDHIVDVFKALDIEYTAFNPGATFRGIHDSIVNYGGNTRPEVIECCHEEISVAVAHGYAKAAGKPMIAIVHNIVGLQHASMAIFNAWCDRVPVLVLGGTGPMDTMKRRPWIDWIHTALVQGNLVRDFVKWDDQPHTLSNVAESFLRGYRIALTEPQGPIYICYDAEIQEGRVTEEISIPDVSRYGLPAPFQAERGALEKAADLLTRAKFPVIIADFVGRNPGAVRHLVELAETLNVPVLDTDKRNRFNFPNTHPLDLSGADNEIIKKADVILGLDVQDLFGALSTTDRVARVARMGIGKETQVIHIHLNDLIVRSWSTDYQRLPAVDLPILADTSVALPELVTLCKERLKGENPKTSGRQQRREECTEIHHRLRQTWAEAASTPVRNGRLTVPFVAKEVYEAIKSEDWTLVNGDFNSWVRRLWTMDKPYQYLGRAGGGGVGYGMGASLGATLANKGNGRLCVDIQSDGDLLYCASSLWTAAHHRIPLLAVMFNNRSYYNSQEHGINMAKARNRPVEKAGIGTEITDPNVDFTTLAKAYGLWGKGPITRPEEVRPAIQEALRHVKEQNEFALVDIVMEPR</sequence>
<dbReference type="EMBL" id="JACPSX010000287">
    <property type="protein sequence ID" value="MBI3016295.1"/>
    <property type="molecule type" value="Genomic_DNA"/>
</dbReference>
<evidence type="ECO:0000256" key="1">
    <source>
        <dbReference type="ARBA" id="ARBA00007812"/>
    </source>
</evidence>
<keyword evidence="2 3" id="KW-0786">Thiamine pyrophosphate</keyword>
<comment type="similarity">
    <text evidence="1 3">Belongs to the TPP enzyme family.</text>
</comment>
<name>A0A932GSQ5_UNCTE</name>
<organism evidence="7 8">
    <name type="scientific">Tectimicrobiota bacterium</name>
    <dbReference type="NCBI Taxonomy" id="2528274"/>
    <lineage>
        <taxon>Bacteria</taxon>
        <taxon>Pseudomonadati</taxon>
        <taxon>Nitrospinota/Tectimicrobiota group</taxon>
        <taxon>Candidatus Tectimicrobiota</taxon>
    </lineage>
</organism>
<dbReference type="InterPro" id="IPR012000">
    <property type="entry name" value="Thiamin_PyroP_enz_cen_dom"/>
</dbReference>
<dbReference type="Gene3D" id="3.40.50.1220">
    <property type="entry name" value="TPP-binding domain"/>
    <property type="match status" value="1"/>
</dbReference>
<evidence type="ECO:0000313" key="8">
    <source>
        <dbReference type="Proteomes" id="UP000741360"/>
    </source>
</evidence>
<dbReference type="InterPro" id="IPR029035">
    <property type="entry name" value="DHS-like_NAD/FAD-binding_dom"/>
</dbReference>
<dbReference type="AlphaFoldDB" id="A0A932GSQ5"/>
<feature type="domain" description="Thiamine pyrophosphate enzyme N-terminal TPP-binding" evidence="6">
    <location>
        <begin position="24"/>
        <end position="130"/>
    </location>
</feature>
<evidence type="ECO:0000259" key="6">
    <source>
        <dbReference type="Pfam" id="PF02776"/>
    </source>
</evidence>
<evidence type="ECO:0000259" key="5">
    <source>
        <dbReference type="Pfam" id="PF02775"/>
    </source>
</evidence>
<reference evidence="7" key="1">
    <citation type="submission" date="2020-07" db="EMBL/GenBank/DDBJ databases">
        <title>Huge and variable diversity of episymbiotic CPR bacteria and DPANN archaea in groundwater ecosystems.</title>
        <authorList>
            <person name="He C.Y."/>
            <person name="Keren R."/>
            <person name="Whittaker M."/>
            <person name="Farag I.F."/>
            <person name="Doudna J."/>
            <person name="Cate J.H.D."/>
            <person name="Banfield J.F."/>
        </authorList>
    </citation>
    <scope>NUCLEOTIDE SEQUENCE</scope>
    <source>
        <strain evidence="7">NC_groundwater_717_Ag_S-0.2um_59_8</strain>
    </source>
</reference>
<evidence type="ECO:0000259" key="4">
    <source>
        <dbReference type="Pfam" id="PF00205"/>
    </source>
</evidence>
<evidence type="ECO:0000256" key="3">
    <source>
        <dbReference type="RuleBase" id="RU362132"/>
    </source>
</evidence>
<dbReference type="Gene3D" id="3.40.50.970">
    <property type="match status" value="2"/>
</dbReference>
<dbReference type="GO" id="GO:0030976">
    <property type="term" value="F:thiamine pyrophosphate binding"/>
    <property type="evidence" value="ECO:0007669"/>
    <property type="project" value="InterPro"/>
</dbReference>
<gene>
    <name evidence="7" type="ORF">HYY65_14810</name>
</gene>
<feature type="domain" description="Thiamine pyrophosphate enzyme TPP-binding" evidence="5">
    <location>
        <begin position="437"/>
        <end position="598"/>
    </location>
</feature>
<dbReference type="Pfam" id="PF02776">
    <property type="entry name" value="TPP_enzyme_N"/>
    <property type="match status" value="1"/>
</dbReference>
<dbReference type="InterPro" id="IPR011766">
    <property type="entry name" value="TPP_enzyme_TPP-bd"/>
</dbReference>
<dbReference type="SUPFAM" id="SSF52518">
    <property type="entry name" value="Thiamin diphosphate-binding fold (THDP-binding)"/>
    <property type="match status" value="2"/>
</dbReference>
<dbReference type="InterPro" id="IPR029061">
    <property type="entry name" value="THDP-binding"/>
</dbReference>
<dbReference type="InterPro" id="IPR045229">
    <property type="entry name" value="TPP_enz"/>
</dbReference>
<dbReference type="CDD" id="cd07035">
    <property type="entry name" value="TPP_PYR_POX_like"/>
    <property type="match status" value="1"/>
</dbReference>
<dbReference type="GO" id="GO:0009099">
    <property type="term" value="P:L-valine biosynthetic process"/>
    <property type="evidence" value="ECO:0007669"/>
    <property type="project" value="TreeGrafter"/>
</dbReference>
<dbReference type="GO" id="GO:0005948">
    <property type="term" value="C:acetolactate synthase complex"/>
    <property type="evidence" value="ECO:0007669"/>
    <property type="project" value="TreeGrafter"/>
</dbReference>
<dbReference type="Pfam" id="PF00205">
    <property type="entry name" value="TPP_enzyme_M"/>
    <property type="match status" value="1"/>
</dbReference>
<dbReference type="PANTHER" id="PTHR18968">
    <property type="entry name" value="THIAMINE PYROPHOSPHATE ENZYMES"/>
    <property type="match status" value="1"/>
</dbReference>
<proteinExistence type="inferred from homology"/>